<dbReference type="Pfam" id="PF14559">
    <property type="entry name" value="TPR_19"/>
    <property type="match status" value="1"/>
</dbReference>
<evidence type="ECO:0000313" key="1">
    <source>
        <dbReference type="EMBL" id="TDL76320.1"/>
    </source>
</evidence>
<gene>
    <name evidence="1" type="ORF">E2L08_13850</name>
</gene>
<name>A0A4R5ZYM9_9RHOB</name>
<keyword evidence="2" id="KW-1185">Reference proteome</keyword>
<protein>
    <submittedName>
        <fullName evidence="1">Tetratricopeptide repeat protein</fullName>
    </submittedName>
</protein>
<accession>A0A4R5ZYM9</accession>
<dbReference type="Gene3D" id="1.25.40.10">
    <property type="entry name" value="Tetratricopeptide repeat domain"/>
    <property type="match status" value="2"/>
</dbReference>
<proteinExistence type="predicted"/>
<comment type="caution">
    <text evidence="1">The sequence shown here is derived from an EMBL/GenBank/DDBJ whole genome shotgun (WGS) entry which is preliminary data.</text>
</comment>
<dbReference type="SUPFAM" id="SSF48452">
    <property type="entry name" value="TPR-like"/>
    <property type="match status" value="1"/>
</dbReference>
<sequence>MRHKPFVTLVICALAVSACGDRSDEAEVQRALKDINVIDEANLNEVMMSAADPAEAVAYFRRTATQNPDRPELKRGLARSLVRAKQPAEAAGIWAQVADGPGGTPEDRVELAGALIRAGDWTGAKAQLDRIPPTVETYERYKLEAMVADSKGDWTRADSFYETAAGLTLKPAGILNNWGYSKLSRGDYAAAERLFARALSHDGSLFTAKNNLVLARGSQGNYDLPVVKMTQIEKAQLLHTLALAAIKRGDVATGRSLLEEAVETHPQHFEPAARALAALDANVTN</sequence>
<dbReference type="AlphaFoldDB" id="A0A4R5ZYM9"/>
<dbReference type="PROSITE" id="PS51257">
    <property type="entry name" value="PROKAR_LIPOPROTEIN"/>
    <property type="match status" value="1"/>
</dbReference>
<dbReference type="Proteomes" id="UP000295701">
    <property type="component" value="Unassembled WGS sequence"/>
</dbReference>
<dbReference type="OrthoDB" id="7819234at2"/>
<dbReference type="InterPro" id="IPR011990">
    <property type="entry name" value="TPR-like_helical_dom_sf"/>
</dbReference>
<organism evidence="1 2">
    <name type="scientific">Palleronia sediminis</name>
    <dbReference type="NCBI Taxonomy" id="2547833"/>
    <lineage>
        <taxon>Bacteria</taxon>
        <taxon>Pseudomonadati</taxon>
        <taxon>Pseudomonadota</taxon>
        <taxon>Alphaproteobacteria</taxon>
        <taxon>Rhodobacterales</taxon>
        <taxon>Roseobacteraceae</taxon>
        <taxon>Palleronia</taxon>
    </lineage>
</organism>
<reference evidence="1 2" key="1">
    <citation type="submission" date="2019-03" db="EMBL/GenBank/DDBJ databases">
        <title>Primorskyibacter sp. SS33 isolated from sediments.</title>
        <authorList>
            <person name="Xunke S."/>
        </authorList>
    </citation>
    <scope>NUCLEOTIDE SEQUENCE [LARGE SCALE GENOMIC DNA]</scope>
    <source>
        <strain evidence="1 2">SS33</strain>
    </source>
</reference>
<dbReference type="RefSeq" id="WP_133397689.1">
    <property type="nucleotide sequence ID" value="NZ_SNAA01000017.1"/>
</dbReference>
<evidence type="ECO:0000313" key="2">
    <source>
        <dbReference type="Proteomes" id="UP000295701"/>
    </source>
</evidence>
<dbReference type="EMBL" id="SNAA01000017">
    <property type="protein sequence ID" value="TDL76320.1"/>
    <property type="molecule type" value="Genomic_DNA"/>
</dbReference>